<feature type="transmembrane region" description="Helical" evidence="2">
    <location>
        <begin position="20"/>
        <end position="50"/>
    </location>
</feature>
<gene>
    <name evidence="4" type="ORF">WR25_00194</name>
</gene>
<dbReference type="OrthoDB" id="5819432at2759"/>
<dbReference type="GO" id="GO:0005886">
    <property type="term" value="C:plasma membrane"/>
    <property type="evidence" value="ECO:0007669"/>
    <property type="project" value="TreeGrafter"/>
</dbReference>
<feature type="compositionally biased region" description="Polar residues" evidence="1">
    <location>
        <begin position="639"/>
        <end position="650"/>
    </location>
</feature>
<dbReference type="GO" id="GO:0030659">
    <property type="term" value="C:cytoplasmic vesicle membrane"/>
    <property type="evidence" value="ECO:0007669"/>
    <property type="project" value="TreeGrafter"/>
</dbReference>
<dbReference type="Pfam" id="PF10545">
    <property type="entry name" value="MADF_DNA_bdg"/>
    <property type="match status" value="1"/>
</dbReference>
<dbReference type="GO" id="GO:0006897">
    <property type="term" value="P:endocytosis"/>
    <property type="evidence" value="ECO:0007669"/>
    <property type="project" value="TreeGrafter"/>
</dbReference>
<dbReference type="PANTHER" id="PTHR10796:SF124">
    <property type="entry name" value="SSD DOMAIN-CONTAINING PROTEIN"/>
    <property type="match status" value="1"/>
</dbReference>
<keyword evidence="2" id="KW-1133">Transmembrane helix</keyword>
<feature type="compositionally biased region" description="Polar residues" evidence="1">
    <location>
        <begin position="742"/>
        <end position="760"/>
    </location>
</feature>
<dbReference type="PROSITE" id="PS51029">
    <property type="entry name" value="MADF"/>
    <property type="match status" value="1"/>
</dbReference>
<evidence type="ECO:0000313" key="5">
    <source>
        <dbReference type="Proteomes" id="UP000218231"/>
    </source>
</evidence>
<dbReference type="PANTHER" id="PTHR10796">
    <property type="entry name" value="PATCHED-RELATED"/>
    <property type="match status" value="1"/>
</dbReference>
<feature type="region of interest" description="Disordered" evidence="1">
    <location>
        <begin position="815"/>
        <end position="836"/>
    </location>
</feature>
<dbReference type="AlphaFoldDB" id="A0A2A2J480"/>
<keyword evidence="2" id="KW-0472">Membrane</keyword>
<feature type="compositionally biased region" description="Basic and acidic residues" evidence="1">
    <location>
        <begin position="454"/>
        <end position="469"/>
    </location>
</feature>
<dbReference type="EMBL" id="LIAE01010699">
    <property type="protein sequence ID" value="PAV56471.1"/>
    <property type="molecule type" value="Genomic_DNA"/>
</dbReference>
<keyword evidence="2" id="KW-0812">Transmembrane</keyword>
<feature type="region of interest" description="Disordered" evidence="1">
    <location>
        <begin position="331"/>
        <end position="403"/>
    </location>
</feature>
<comment type="caution">
    <text evidence="4">The sequence shown here is derived from an EMBL/GenBank/DDBJ whole genome shotgun (WGS) entry which is preliminary data.</text>
</comment>
<evidence type="ECO:0000259" key="3">
    <source>
        <dbReference type="PROSITE" id="PS51029"/>
    </source>
</evidence>
<dbReference type="InterPro" id="IPR006578">
    <property type="entry name" value="MADF-dom"/>
</dbReference>
<feature type="region of interest" description="Disordered" evidence="1">
    <location>
        <begin position="417"/>
        <end position="445"/>
    </location>
</feature>
<feature type="region of interest" description="Disordered" evidence="1">
    <location>
        <begin position="742"/>
        <end position="776"/>
    </location>
</feature>
<evidence type="ECO:0000256" key="1">
    <source>
        <dbReference type="SAM" id="MobiDB-lite"/>
    </source>
</evidence>
<feature type="compositionally biased region" description="Polar residues" evidence="1">
    <location>
        <begin position="331"/>
        <end position="341"/>
    </location>
</feature>
<dbReference type="SUPFAM" id="SSF82866">
    <property type="entry name" value="Multidrug efflux transporter AcrB transmembrane domain"/>
    <property type="match status" value="1"/>
</dbReference>
<accession>A0A2A2J480</accession>
<dbReference type="SMART" id="SM00595">
    <property type="entry name" value="MADF"/>
    <property type="match status" value="1"/>
</dbReference>
<feature type="compositionally biased region" description="Polar residues" evidence="1">
    <location>
        <begin position="387"/>
        <end position="403"/>
    </location>
</feature>
<reference evidence="4 5" key="1">
    <citation type="journal article" date="2017" name="Curr. Biol.">
        <title>Genome architecture and evolution of a unichromosomal asexual nematode.</title>
        <authorList>
            <person name="Fradin H."/>
            <person name="Zegar C."/>
            <person name="Gutwein M."/>
            <person name="Lucas J."/>
            <person name="Kovtun M."/>
            <person name="Corcoran D."/>
            <person name="Baugh L.R."/>
            <person name="Kiontke K."/>
            <person name="Gunsalus K."/>
            <person name="Fitch D.H."/>
            <person name="Piano F."/>
        </authorList>
    </citation>
    <scope>NUCLEOTIDE SEQUENCE [LARGE SCALE GENOMIC DNA]</scope>
    <source>
        <strain evidence="4">PF1309</strain>
    </source>
</reference>
<dbReference type="GO" id="GO:0018996">
    <property type="term" value="P:molting cycle, collagen and cuticulin-based cuticle"/>
    <property type="evidence" value="ECO:0007669"/>
    <property type="project" value="TreeGrafter"/>
</dbReference>
<feature type="region of interest" description="Disordered" evidence="1">
    <location>
        <begin position="454"/>
        <end position="473"/>
    </location>
</feature>
<feature type="compositionally biased region" description="Acidic residues" evidence="1">
    <location>
        <begin position="432"/>
        <end position="445"/>
    </location>
</feature>
<feature type="transmembrane region" description="Helical" evidence="2">
    <location>
        <begin position="239"/>
        <end position="261"/>
    </location>
</feature>
<dbReference type="Gene3D" id="1.20.1640.10">
    <property type="entry name" value="Multidrug efflux transporter AcrB transmembrane domain"/>
    <property type="match status" value="1"/>
</dbReference>
<feature type="compositionally biased region" description="Low complexity" evidence="1">
    <location>
        <begin position="821"/>
        <end position="831"/>
    </location>
</feature>
<dbReference type="InterPro" id="IPR051697">
    <property type="entry name" value="Patched_domain-protein"/>
</dbReference>
<proteinExistence type="predicted"/>
<feature type="region of interest" description="Disordered" evidence="1">
    <location>
        <begin position="639"/>
        <end position="680"/>
    </location>
</feature>
<keyword evidence="5" id="KW-1185">Reference proteome</keyword>
<sequence length="1070" mass="118626">MWYQRFFEDKFGPFISKPWMIAIFFGLYIAYASFAIYGISNLVIGFDVCISVKETCKRNKFQLINVVQKSTSPRAFLAARNSFFPMDSKIVDIAVMKPPNMAVREQREEFFFALQEFETTWCSSGRNSTDFWYFSFQDYMKGLGFDDDIWNAMLDDEESFVSNLGGFLMANDKYSYDVLRDENGTTKAFRLATRVTDVATDSDINLCKKYSNFEVTTYTPLWNIADEYEIMWPQTMQDLYFSIRINIFSIAFGVLGFMTFIDISLDAISMITIAMSVGFSVDFAAHVSYAYMTEKRLPKKDENIAHAKLRYTLGTVGWPIIQISMARESGGTASVAPTRNGTSQSNQNQINQTENEAETSTHQNEQQTSQSSNSEPKKSKGARKSGENSSIPGTSDGETTASGNAYQHTDLKALQSGNKGALKKQPIQQQQAEEDREEENPDNEMEELCVDEHMDREQSEELIEEDRHSQSAQMQGPFKLQSSLGDYQFMIALADAVSLEPCIYDPRDEHYGNRMASVQFRTHVWQSISEQINFTGTIQQLQTHWKRLRDKYVRWKKKTEREQRNSDPMDVEMMERMHWLDDYCGEASARGQSILRQQLVHSTEGMNADTYYDNHNMSIAQDLMISGYQTPRNISIVQGAQSSRLSHQNESPSGSASGTHSTSAVTTSSSNGSGYILLQPNSNRPVRLVPLAEASGIISNVNDAGTSGAKTMTTLSGNNSGNVHHSAITNKGQRIIITGGSSATKSAHNSEPTITVTDSGSVPGRAAMTQQPKKEPVQLHHHGTMTMLVDTTTCYQNGSGQKMFRLLSVPNTPSNPIEYESPAGSTSSGSAGPPPVKKRLIAYRPNNASNHQYTPTSHQNVATTSAQHSQSIVLTSSGHAARNSSGSGAGQRILIPQQTISQSHSSGGLSQLNEDMILDEADSLQDRSIVMDQDEDSALLGESPLLSSMMIGGGHEQLRGQTSNEAEQHHRLAVQQQQRLVGNSPSVGAGTSATVGYQSQYDADLAFQQLISSHLSRLADDEKAVMKMNIQRILLDARFGPGTCIRIIQDEETELPTNNVVAHELVPNSH</sequence>
<organism evidence="4 5">
    <name type="scientific">Diploscapter pachys</name>
    <dbReference type="NCBI Taxonomy" id="2018661"/>
    <lineage>
        <taxon>Eukaryota</taxon>
        <taxon>Metazoa</taxon>
        <taxon>Ecdysozoa</taxon>
        <taxon>Nematoda</taxon>
        <taxon>Chromadorea</taxon>
        <taxon>Rhabditida</taxon>
        <taxon>Rhabditina</taxon>
        <taxon>Rhabditomorpha</taxon>
        <taxon>Rhabditoidea</taxon>
        <taxon>Rhabditidae</taxon>
        <taxon>Diploscapter</taxon>
    </lineage>
</organism>
<feature type="compositionally biased region" description="Low complexity" evidence="1">
    <location>
        <begin position="342"/>
        <end position="374"/>
    </location>
</feature>
<dbReference type="Proteomes" id="UP000218231">
    <property type="component" value="Unassembled WGS sequence"/>
</dbReference>
<protein>
    <recommendedName>
        <fullName evidence="3">MADF domain-containing protein</fullName>
    </recommendedName>
</protein>
<name>A0A2A2J480_9BILA</name>
<feature type="domain" description="MADF" evidence="3">
    <location>
        <begin position="492"/>
        <end position="585"/>
    </location>
</feature>
<evidence type="ECO:0000256" key="2">
    <source>
        <dbReference type="SAM" id="Phobius"/>
    </source>
</evidence>
<feature type="compositionally biased region" description="Low complexity" evidence="1">
    <location>
        <begin position="651"/>
        <end position="674"/>
    </location>
</feature>
<evidence type="ECO:0000313" key="4">
    <source>
        <dbReference type="EMBL" id="PAV56471.1"/>
    </source>
</evidence>
<dbReference type="EMBL" id="LIAE01010699">
    <property type="protein sequence ID" value="PAV56472.1"/>
    <property type="molecule type" value="Genomic_DNA"/>
</dbReference>